<dbReference type="InterPro" id="IPR010640">
    <property type="entry name" value="Low_temperature_requirement_A"/>
</dbReference>
<evidence type="ECO:0000313" key="3">
    <source>
        <dbReference type="Proteomes" id="UP000479756"/>
    </source>
</evidence>
<keyword evidence="3" id="KW-1185">Reference proteome</keyword>
<reference evidence="2 3" key="1">
    <citation type="journal article" date="2014" name="Int. J. Syst. Evol. Microbiol.">
        <title>Description of Galbitalea soli gen. nov., sp. nov., and Frondihabitans sucicola sp. nov.</title>
        <authorList>
            <person name="Kim S.J."/>
            <person name="Lim J.M."/>
            <person name="Ahn J.H."/>
            <person name="Weon H.Y."/>
            <person name="Hamada M."/>
            <person name="Suzuki K."/>
            <person name="Ahn T.Y."/>
            <person name="Kwon S.W."/>
        </authorList>
    </citation>
    <scope>NUCLEOTIDE SEQUENCE [LARGE SCALE GENOMIC DNA]</scope>
    <source>
        <strain evidence="2 3">NBRC 108727</strain>
    </source>
</reference>
<keyword evidence="1" id="KW-0472">Membrane</keyword>
<protein>
    <submittedName>
        <fullName evidence="2">Low temperature requirement protein A</fullName>
    </submittedName>
</protein>
<feature type="transmembrane region" description="Helical" evidence="1">
    <location>
        <begin position="101"/>
        <end position="121"/>
    </location>
</feature>
<comment type="caution">
    <text evidence="2">The sequence shown here is derived from an EMBL/GenBank/DDBJ whole genome shotgun (WGS) entry which is preliminary data.</text>
</comment>
<feature type="transmembrane region" description="Helical" evidence="1">
    <location>
        <begin position="352"/>
        <end position="373"/>
    </location>
</feature>
<dbReference type="AlphaFoldDB" id="A0A7C9TR22"/>
<sequence>MTDDAALPPGRRVDWIELFFDLAMVAFITELAAVLHGAPGPAQYLTFVAWSVPAWWAWINVTACVNELPPLPRRLTGVALLLATATIAVMAASVTETTDRVWAFALANGMLRLVLLVLWSYRARFSGVPLWRPAVYNGVTALLWIGSALVPIPWDFAVWAAAILLEVILLRAGARSLSRFARLDVAHASERLGLFLIILMGESVVSVIVSLSAHWGAAAGLAALLGFATIALIAWGLFVSGSSIIEEGVAAVVARRDVGALLDTVMIIPYLIVASITMFAAGLATAIAHPHSAPATGSTIALGGGLALFYLTNAIVIRRYGTPLTFVLPWAAPGVILPLALVAIASVSGMTATPLLAGGLGVVVLVTVVSVLNRRRPGAVVGR</sequence>
<name>A0A7C9TR22_9MICO</name>
<dbReference type="PANTHER" id="PTHR36840">
    <property type="entry name" value="BLL5714 PROTEIN"/>
    <property type="match status" value="1"/>
</dbReference>
<feature type="transmembrane region" description="Helical" evidence="1">
    <location>
        <begin position="18"/>
        <end position="38"/>
    </location>
</feature>
<evidence type="ECO:0000313" key="2">
    <source>
        <dbReference type="EMBL" id="NEM91399.1"/>
    </source>
</evidence>
<feature type="transmembrane region" description="Helical" evidence="1">
    <location>
        <begin position="219"/>
        <end position="239"/>
    </location>
</feature>
<dbReference type="PANTHER" id="PTHR36840:SF1">
    <property type="entry name" value="BLL5714 PROTEIN"/>
    <property type="match status" value="1"/>
</dbReference>
<feature type="transmembrane region" description="Helical" evidence="1">
    <location>
        <begin position="324"/>
        <end position="346"/>
    </location>
</feature>
<keyword evidence="1" id="KW-0812">Transmembrane</keyword>
<feature type="transmembrane region" description="Helical" evidence="1">
    <location>
        <begin position="194"/>
        <end position="213"/>
    </location>
</feature>
<dbReference type="EMBL" id="JAAGWZ010000002">
    <property type="protein sequence ID" value="NEM91399.1"/>
    <property type="molecule type" value="Genomic_DNA"/>
</dbReference>
<feature type="transmembrane region" description="Helical" evidence="1">
    <location>
        <begin position="293"/>
        <end position="312"/>
    </location>
</feature>
<feature type="transmembrane region" description="Helical" evidence="1">
    <location>
        <begin position="75"/>
        <end position="95"/>
    </location>
</feature>
<proteinExistence type="predicted"/>
<dbReference type="Pfam" id="PF06772">
    <property type="entry name" value="LtrA"/>
    <property type="match status" value="1"/>
</dbReference>
<organism evidence="2 3">
    <name type="scientific">Galbitalea soli</name>
    <dbReference type="NCBI Taxonomy" id="1268042"/>
    <lineage>
        <taxon>Bacteria</taxon>
        <taxon>Bacillati</taxon>
        <taxon>Actinomycetota</taxon>
        <taxon>Actinomycetes</taxon>
        <taxon>Micrococcales</taxon>
        <taxon>Microbacteriaceae</taxon>
        <taxon>Galbitalea</taxon>
    </lineage>
</organism>
<feature type="transmembrane region" description="Helical" evidence="1">
    <location>
        <begin position="44"/>
        <end position="63"/>
    </location>
</feature>
<gene>
    <name evidence="2" type="ORF">G3T37_08515</name>
</gene>
<accession>A0A7C9TR22</accession>
<dbReference type="RefSeq" id="WP_163473086.1">
    <property type="nucleotide sequence ID" value="NZ_JAAGWZ010000002.1"/>
</dbReference>
<dbReference type="Proteomes" id="UP000479756">
    <property type="component" value="Unassembled WGS sequence"/>
</dbReference>
<feature type="transmembrane region" description="Helical" evidence="1">
    <location>
        <begin position="156"/>
        <end position="174"/>
    </location>
</feature>
<keyword evidence="1" id="KW-1133">Transmembrane helix</keyword>
<evidence type="ECO:0000256" key="1">
    <source>
        <dbReference type="SAM" id="Phobius"/>
    </source>
</evidence>
<feature type="transmembrane region" description="Helical" evidence="1">
    <location>
        <begin position="260"/>
        <end position="287"/>
    </location>
</feature>